<keyword evidence="2" id="KW-1185">Reference proteome</keyword>
<accession>A0A2A4I4L0</accession>
<organism evidence="1 2">
    <name type="scientific">Sphingomonas adhaesiva</name>
    <dbReference type="NCBI Taxonomy" id="28212"/>
    <lineage>
        <taxon>Bacteria</taxon>
        <taxon>Pseudomonadati</taxon>
        <taxon>Pseudomonadota</taxon>
        <taxon>Alphaproteobacteria</taxon>
        <taxon>Sphingomonadales</taxon>
        <taxon>Sphingomonadaceae</taxon>
        <taxon>Sphingomonas</taxon>
    </lineage>
</organism>
<dbReference type="EMBL" id="NWVC01000008">
    <property type="protein sequence ID" value="PCG13439.1"/>
    <property type="molecule type" value="Genomic_DNA"/>
</dbReference>
<protein>
    <submittedName>
        <fullName evidence="1">Uncharacterized protein</fullName>
    </submittedName>
</protein>
<comment type="caution">
    <text evidence="1">The sequence shown here is derived from an EMBL/GenBank/DDBJ whole genome shotgun (WGS) entry which is preliminary data.</text>
</comment>
<evidence type="ECO:0000313" key="1">
    <source>
        <dbReference type="EMBL" id="PCG13439.1"/>
    </source>
</evidence>
<name>A0A2A4I4L0_9SPHN</name>
<proteinExistence type="predicted"/>
<gene>
    <name evidence="1" type="ORF">COA07_14805</name>
</gene>
<reference evidence="1 2" key="1">
    <citation type="submission" date="2017-09" db="EMBL/GenBank/DDBJ databases">
        <title>Sphingomonas adhaesiva DSM 7418, whole genome shotgun sequence.</title>
        <authorList>
            <person name="Feng G."/>
            <person name="Zhu H."/>
        </authorList>
    </citation>
    <scope>NUCLEOTIDE SEQUENCE [LARGE SCALE GENOMIC DNA]</scope>
    <source>
        <strain evidence="1 2">DSM 7418</strain>
    </source>
</reference>
<sequence>MAEPRRSALAVGQVWSFHTRPFTGFSPPDTGRYGAFRIIGLTGDILGVAVLSGVWHTPPTATDVAGAMVIHEHRFAFRGKPAVFGARPEEWNASGELDALTFVADQPVSAEDEALFAMLTGFARGAGFGELSNVDTIVEGEWRWANDREALIAEIAQEEAREEAQREAEAKRFETRLAKLTWTQLAAETPLARWQPSSPYPPPAFAEAARATLRAACAELAALGDKPRRPAVRTVLKRTVEWFNAADNAAGGVIGTGEREDIVAALEDIAYAARQPALMDDIDMWREW</sequence>
<dbReference type="RefSeq" id="WP_066711549.1">
    <property type="nucleotide sequence ID" value="NZ_JBHIWA010000003.1"/>
</dbReference>
<evidence type="ECO:0000313" key="2">
    <source>
        <dbReference type="Proteomes" id="UP000218323"/>
    </source>
</evidence>
<dbReference type="AlphaFoldDB" id="A0A2A4I4L0"/>
<dbReference type="Proteomes" id="UP000218323">
    <property type="component" value="Unassembled WGS sequence"/>
</dbReference>